<gene>
    <name evidence="2" type="ORF">CHARACLAT_029608</name>
</gene>
<keyword evidence="1" id="KW-1133">Transmembrane helix</keyword>
<evidence type="ECO:0008006" key="4">
    <source>
        <dbReference type="Google" id="ProtNLM"/>
    </source>
</evidence>
<protein>
    <recommendedName>
        <fullName evidence="4">NADH dehydrogenase subunit 6</fullName>
    </recommendedName>
</protein>
<proteinExistence type="predicted"/>
<dbReference type="Proteomes" id="UP001352852">
    <property type="component" value="Unassembled WGS sequence"/>
</dbReference>
<evidence type="ECO:0000256" key="1">
    <source>
        <dbReference type="SAM" id="Phobius"/>
    </source>
</evidence>
<keyword evidence="1" id="KW-0472">Membrane</keyword>
<name>A0ABU7D537_9TELE</name>
<reference evidence="2 3" key="1">
    <citation type="submission" date="2021-06" db="EMBL/GenBank/DDBJ databases">
        <authorList>
            <person name="Palmer J.M."/>
        </authorList>
    </citation>
    <scope>NUCLEOTIDE SEQUENCE [LARGE SCALE GENOMIC DNA]</scope>
    <source>
        <strain evidence="2 3">CL_MEX2019</strain>
        <tissue evidence="2">Muscle</tissue>
    </source>
</reference>
<accession>A0ABU7D537</accession>
<evidence type="ECO:0000313" key="3">
    <source>
        <dbReference type="Proteomes" id="UP001352852"/>
    </source>
</evidence>
<feature type="transmembrane region" description="Helical" evidence="1">
    <location>
        <begin position="6"/>
        <end position="29"/>
    </location>
</feature>
<keyword evidence="1" id="KW-0812">Transmembrane</keyword>
<keyword evidence="3" id="KW-1185">Reference proteome</keyword>
<comment type="caution">
    <text evidence="2">The sequence shown here is derived from an EMBL/GenBank/DDBJ whole genome shotgun (WGS) entry which is preliminary data.</text>
</comment>
<organism evidence="2 3">
    <name type="scientific">Characodon lateralis</name>
    <dbReference type="NCBI Taxonomy" id="208331"/>
    <lineage>
        <taxon>Eukaryota</taxon>
        <taxon>Metazoa</taxon>
        <taxon>Chordata</taxon>
        <taxon>Craniata</taxon>
        <taxon>Vertebrata</taxon>
        <taxon>Euteleostomi</taxon>
        <taxon>Actinopterygii</taxon>
        <taxon>Neopterygii</taxon>
        <taxon>Teleostei</taxon>
        <taxon>Neoteleostei</taxon>
        <taxon>Acanthomorphata</taxon>
        <taxon>Ovalentaria</taxon>
        <taxon>Atherinomorphae</taxon>
        <taxon>Cyprinodontiformes</taxon>
        <taxon>Goodeidae</taxon>
        <taxon>Characodon</taxon>
    </lineage>
</organism>
<feature type="transmembrane region" description="Helical" evidence="1">
    <location>
        <begin position="41"/>
        <end position="64"/>
    </location>
</feature>
<sequence length="153" mass="15940">MVGYVVLLLHWLGGVCGLAWLYCFCLACMDVSGSASRGSAASLLCVMWPFCVAFGLLGWCLFLGNGGVRDVALRGLHDCLAGPGGFGSFVYGGCMCLCWPGDAYLGRVWLIGGLDVGVGCVLLPRLPGCGCGLVPGIRDWKLCWLSPVGSGVV</sequence>
<dbReference type="EMBL" id="JAHUTJ010012423">
    <property type="protein sequence ID" value="MED6269094.1"/>
    <property type="molecule type" value="Genomic_DNA"/>
</dbReference>
<evidence type="ECO:0000313" key="2">
    <source>
        <dbReference type="EMBL" id="MED6269094.1"/>
    </source>
</evidence>